<dbReference type="Proteomes" id="UP000305778">
    <property type="component" value="Unassembled WGS sequence"/>
</dbReference>
<dbReference type="PROSITE" id="PS51257">
    <property type="entry name" value="PROKAR_LIPOPROTEIN"/>
    <property type="match status" value="1"/>
</dbReference>
<dbReference type="AlphaFoldDB" id="A0A4U0S3T9"/>
<gene>
    <name evidence="5" type="ORF">FCI23_38170</name>
</gene>
<evidence type="ECO:0000256" key="1">
    <source>
        <dbReference type="ARBA" id="ARBA00004196"/>
    </source>
</evidence>
<dbReference type="PANTHER" id="PTHR30036:SF7">
    <property type="entry name" value="ABC TRANSPORTER PERIPLASMIC-BINDING PROTEIN YPHF"/>
    <property type="match status" value="1"/>
</dbReference>
<feature type="signal peptide" evidence="3">
    <location>
        <begin position="1"/>
        <end position="23"/>
    </location>
</feature>
<evidence type="ECO:0000256" key="2">
    <source>
        <dbReference type="ARBA" id="ARBA00007639"/>
    </source>
</evidence>
<feature type="domain" description="Periplasmic binding protein" evidence="4">
    <location>
        <begin position="88"/>
        <end position="331"/>
    </location>
</feature>
<feature type="chain" id="PRO_5038656011" evidence="3">
    <location>
        <begin position="24"/>
        <end position="381"/>
    </location>
</feature>
<dbReference type="InterPro" id="IPR050555">
    <property type="entry name" value="Bact_Solute-Bind_Prot2"/>
</dbReference>
<keyword evidence="3" id="KW-0732">Signal</keyword>
<evidence type="ECO:0000313" key="5">
    <source>
        <dbReference type="EMBL" id="TKA02878.1"/>
    </source>
</evidence>
<dbReference type="EMBL" id="SUMC01000061">
    <property type="protein sequence ID" value="TKA02878.1"/>
    <property type="molecule type" value="Genomic_DNA"/>
</dbReference>
<accession>A0A4U0S3T9</accession>
<dbReference type="SUPFAM" id="SSF53822">
    <property type="entry name" value="Periplasmic binding protein-like I"/>
    <property type="match status" value="1"/>
</dbReference>
<dbReference type="InterPro" id="IPR028082">
    <property type="entry name" value="Peripla_BP_I"/>
</dbReference>
<evidence type="ECO:0000259" key="4">
    <source>
        <dbReference type="Pfam" id="PF13407"/>
    </source>
</evidence>
<proteinExistence type="inferred from homology"/>
<keyword evidence="6" id="KW-1185">Reference proteome</keyword>
<comment type="subcellular location">
    <subcellularLocation>
        <location evidence="1">Cell envelope</location>
    </subcellularLocation>
</comment>
<dbReference type="GO" id="GO:0030246">
    <property type="term" value="F:carbohydrate binding"/>
    <property type="evidence" value="ECO:0007669"/>
    <property type="project" value="TreeGrafter"/>
</dbReference>
<organism evidence="5 6">
    <name type="scientific">Actinacidiphila oryziradicis</name>
    <dbReference type="NCBI Taxonomy" id="2571141"/>
    <lineage>
        <taxon>Bacteria</taxon>
        <taxon>Bacillati</taxon>
        <taxon>Actinomycetota</taxon>
        <taxon>Actinomycetes</taxon>
        <taxon>Kitasatosporales</taxon>
        <taxon>Streptomycetaceae</taxon>
        <taxon>Actinacidiphila</taxon>
    </lineage>
</organism>
<evidence type="ECO:0000256" key="3">
    <source>
        <dbReference type="SAM" id="SignalP"/>
    </source>
</evidence>
<evidence type="ECO:0000313" key="6">
    <source>
        <dbReference type="Proteomes" id="UP000305778"/>
    </source>
</evidence>
<reference evidence="5 6" key="1">
    <citation type="submission" date="2019-04" db="EMBL/GenBank/DDBJ databases">
        <title>Streptomyces oryziradicis sp. nov., a novel actinomycete isolated from rhizosphere soil of rice (Oryza sativa L.).</title>
        <authorList>
            <person name="Li C."/>
        </authorList>
    </citation>
    <scope>NUCLEOTIDE SEQUENCE [LARGE SCALE GENOMIC DNA]</scope>
    <source>
        <strain evidence="5 6">NEAU-C40</strain>
    </source>
</reference>
<dbReference type="Pfam" id="PF13407">
    <property type="entry name" value="Peripla_BP_4"/>
    <property type="match status" value="1"/>
</dbReference>
<dbReference type="Gene3D" id="3.40.50.2300">
    <property type="match status" value="2"/>
</dbReference>
<dbReference type="RefSeq" id="WP_136728763.1">
    <property type="nucleotide sequence ID" value="NZ_SUMC01000061.1"/>
</dbReference>
<dbReference type="OrthoDB" id="9808136at2"/>
<dbReference type="PANTHER" id="PTHR30036">
    <property type="entry name" value="D-XYLOSE-BINDING PERIPLASMIC PROTEIN"/>
    <property type="match status" value="1"/>
</dbReference>
<dbReference type="GO" id="GO:0030288">
    <property type="term" value="C:outer membrane-bounded periplasmic space"/>
    <property type="evidence" value="ECO:0007669"/>
    <property type="project" value="TreeGrafter"/>
</dbReference>
<comment type="similarity">
    <text evidence="2">Belongs to the bacterial solute-binding protein 2 family.</text>
</comment>
<protein>
    <submittedName>
        <fullName evidence="5">Sugar ABC transporter substrate-binding protein</fullName>
    </submittedName>
</protein>
<name>A0A4U0S3T9_9ACTN</name>
<comment type="caution">
    <text evidence="5">The sequence shown here is derived from an EMBL/GenBank/DDBJ whole genome shotgun (WGS) entry which is preliminary data.</text>
</comment>
<sequence>MGHRVRKHVLPAVLVVAAFTMSACSTNSSGTSTKSPSNAPAADSSAAALQGSIAFNDDKLAELRDKIKAALAGKDLSKVDNAVVVNVVSAYWDAAKTGAEKGASELGVKSTFQEPPTQDVTLQLSMINTLVSQGITGFSVSAIQPSAMGSAVSAATARGVNILPIDGPMQQYQSDAPVYLGTPNYAAGQQAGKAMAQMLPNGGDVALLTGSLTATNATQRIAGFKDAIKDTKIKVFQVYNDNGDAGKALQNASAAMQADPNLKAFYTVWSYDGPSAGQAVQSAGKSGKVQILADDAEPKTLQMLKSGVIQAMVLQQPYQQGYMAEYILTAMKVLGKDATMALLKPYLESDGYTLSSGIGVVTAADLDAYNAKLASFGLASS</sequence>
<dbReference type="InterPro" id="IPR025997">
    <property type="entry name" value="SBP_2_dom"/>
</dbReference>